<comment type="caution">
    <text evidence="1">The sequence shown here is derived from an EMBL/GenBank/DDBJ whole genome shotgun (WGS) entry which is preliminary data.</text>
</comment>
<evidence type="ECO:0000313" key="1">
    <source>
        <dbReference type="EMBL" id="ROT78967.1"/>
    </source>
</evidence>
<proteinExistence type="predicted"/>
<keyword evidence="2" id="KW-1185">Reference proteome</keyword>
<dbReference type="EMBL" id="QCYY01001308">
    <property type="protein sequence ID" value="ROT78967.1"/>
    <property type="molecule type" value="Genomic_DNA"/>
</dbReference>
<sequence length="122" mass="13099">MSSLVRNYGSDKSPFDNLGLITQRAVECLSPPQIAARLSPLVLRAGLALFVDQGVRVWHVAADLVTVPLDASGSSSLSVFSNQEVSPTFTLGKERIPLSWVRPGLVAGNHSGRALPHFVQHN</sequence>
<dbReference type="AlphaFoldDB" id="A0A3R7MKA6"/>
<accession>A0A3R7MKA6</accession>
<evidence type="ECO:0000313" key="2">
    <source>
        <dbReference type="Proteomes" id="UP000283509"/>
    </source>
</evidence>
<reference evidence="1 2" key="1">
    <citation type="submission" date="2018-04" db="EMBL/GenBank/DDBJ databases">
        <authorList>
            <person name="Zhang X."/>
            <person name="Yuan J."/>
            <person name="Li F."/>
            <person name="Xiang J."/>
        </authorList>
    </citation>
    <scope>NUCLEOTIDE SEQUENCE [LARGE SCALE GENOMIC DNA]</scope>
    <source>
        <tissue evidence="1">Muscle</tissue>
    </source>
</reference>
<protein>
    <submittedName>
        <fullName evidence="1">Uncharacterized protein</fullName>
    </submittedName>
</protein>
<dbReference type="Proteomes" id="UP000283509">
    <property type="component" value="Unassembled WGS sequence"/>
</dbReference>
<organism evidence="1 2">
    <name type="scientific">Penaeus vannamei</name>
    <name type="common">Whiteleg shrimp</name>
    <name type="synonym">Litopenaeus vannamei</name>
    <dbReference type="NCBI Taxonomy" id="6689"/>
    <lineage>
        <taxon>Eukaryota</taxon>
        <taxon>Metazoa</taxon>
        <taxon>Ecdysozoa</taxon>
        <taxon>Arthropoda</taxon>
        <taxon>Crustacea</taxon>
        <taxon>Multicrustacea</taxon>
        <taxon>Malacostraca</taxon>
        <taxon>Eumalacostraca</taxon>
        <taxon>Eucarida</taxon>
        <taxon>Decapoda</taxon>
        <taxon>Dendrobranchiata</taxon>
        <taxon>Penaeoidea</taxon>
        <taxon>Penaeidae</taxon>
        <taxon>Penaeus</taxon>
    </lineage>
</organism>
<name>A0A3R7MKA6_PENVA</name>
<gene>
    <name evidence="1" type="ORF">C7M84_002307</name>
</gene>
<reference evidence="1 2" key="2">
    <citation type="submission" date="2019-01" db="EMBL/GenBank/DDBJ databases">
        <title>The decoding of complex shrimp genome reveals the adaptation for benthos swimmer, frequently molting mechanism and breeding impact on genome.</title>
        <authorList>
            <person name="Sun Y."/>
            <person name="Gao Y."/>
            <person name="Yu Y."/>
        </authorList>
    </citation>
    <scope>NUCLEOTIDE SEQUENCE [LARGE SCALE GENOMIC DNA]</scope>
    <source>
        <tissue evidence="1">Muscle</tissue>
    </source>
</reference>